<dbReference type="SUPFAM" id="SSF53098">
    <property type="entry name" value="Ribonuclease H-like"/>
    <property type="match status" value="1"/>
</dbReference>
<accession>A0ABM1XJZ0</accession>
<keyword evidence="4" id="KW-1185">Reference proteome</keyword>
<feature type="domain" description="Integrase catalytic" evidence="2">
    <location>
        <begin position="414"/>
        <end position="600"/>
    </location>
</feature>
<sequence length="649" mass="74699">MMQDIWATGIQWDDPITEEIQMQWKQWIGLIPKLSTLRVPRCYLKGARENSYSMLQIHTFVDASQSAYSCAVYFRVDTPEGPAVSLVAAKSKVAPLKMLTIPRLELQAAVLGSRLLNSVLAMHSLSVTKRVLWSDSNTVLAWIRSDQRRYHQYTTPRNGELDQTFARKAGGSKDHHSSNNRKEFWPREAEQINPTEEELIKEHMPCNLHKKTELLVVDATKFSKWEKLHGTMSYVHRFIQNIQRSRRNEEQKLGALTQDEMVVAERSLWIQAQAESFGPEVQLLKKTKGRSEDIHEVLPKSSPLYKMCPFIDDTGVMRKRSRLQNADWMAFHTKYPVILPRQNRISFLLVDYYHRRLQHRNRETVVNEMRQLYEIPRLRSVVFKVVDSCMTCRIRRAVPNPPPMAPLPKVRVTPYVRPFTFVGVDYFGPVLVKVGRSNVKRWIALFTCLTIRAVHLEVVHSMSKESCVMAVRRFVSRRGAPVEIFSDNGTNFLGASNQLKREAEELVHHLASTFTNTTTRWSFNPPGAPHMGGAWERMVGSVKVSIEGILENQRRPDDEILETVVIEAEAMINSRPLTYILLESAEQESLTPNHFLLGSSSGVKQKPVLPTEYHATLRNGWKLAQYLSDGIWRRWIREYLPDGRSGSKK</sequence>
<dbReference type="InterPro" id="IPR036397">
    <property type="entry name" value="RNaseH_sf"/>
</dbReference>
<proteinExistence type="predicted"/>
<dbReference type="PROSITE" id="PS50994">
    <property type="entry name" value="INTEGRASE"/>
    <property type="match status" value="1"/>
</dbReference>
<reference evidence="4" key="1">
    <citation type="journal article" date="2015" name="Proc. Natl. Acad. Sci. U.S.A.">
        <title>Genome sequence of the Asian Tiger mosquito, Aedes albopictus, reveals insights into its biology, genetics, and evolution.</title>
        <authorList>
            <person name="Chen X.G."/>
            <person name="Jiang X."/>
            <person name="Gu J."/>
            <person name="Xu M."/>
            <person name="Wu Y."/>
            <person name="Deng Y."/>
            <person name="Zhang C."/>
            <person name="Bonizzoni M."/>
            <person name="Dermauw W."/>
            <person name="Vontas J."/>
            <person name="Armbruster P."/>
            <person name="Huang X."/>
            <person name="Yang Y."/>
            <person name="Zhang H."/>
            <person name="He W."/>
            <person name="Peng H."/>
            <person name="Liu Y."/>
            <person name="Wu K."/>
            <person name="Chen J."/>
            <person name="Lirakis M."/>
            <person name="Topalis P."/>
            <person name="Van Leeuwen T."/>
            <person name="Hall A.B."/>
            <person name="Jiang X."/>
            <person name="Thorpe C."/>
            <person name="Mueller R.L."/>
            <person name="Sun C."/>
            <person name="Waterhouse R.M."/>
            <person name="Yan G."/>
            <person name="Tu Z.J."/>
            <person name="Fang X."/>
            <person name="James A.A."/>
        </authorList>
    </citation>
    <scope>NUCLEOTIDE SEQUENCE [LARGE SCALE GENOMIC DNA]</scope>
    <source>
        <strain evidence="4">Foshan</strain>
    </source>
</reference>
<dbReference type="Proteomes" id="UP000069940">
    <property type="component" value="Unassembled WGS sequence"/>
</dbReference>
<dbReference type="InterPro" id="IPR001584">
    <property type="entry name" value="Integrase_cat-core"/>
</dbReference>
<reference evidence="3" key="2">
    <citation type="submission" date="2025-05" db="UniProtKB">
        <authorList>
            <consortium name="EnsemblMetazoa"/>
        </authorList>
    </citation>
    <scope>IDENTIFICATION</scope>
    <source>
        <strain evidence="3">Foshan</strain>
    </source>
</reference>
<dbReference type="Pfam" id="PF05380">
    <property type="entry name" value="Peptidase_A17"/>
    <property type="match status" value="1"/>
</dbReference>
<evidence type="ECO:0000259" key="2">
    <source>
        <dbReference type="PROSITE" id="PS50994"/>
    </source>
</evidence>
<dbReference type="InterPro" id="IPR012337">
    <property type="entry name" value="RNaseH-like_sf"/>
</dbReference>
<evidence type="ECO:0000313" key="3">
    <source>
        <dbReference type="EnsemblMetazoa" id="AALFPA23_000336.P180"/>
    </source>
</evidence>
<dbReference type="Gene3D" id="3.30.420.10">
    <property type="entry name" value="Ribonuclease H-like superfamily/Ribonuclease H"/>
    <property type="match status" value="1"/>
</dbReference>
<protein>
    <recommendedName>
        <fullName evidence="2">Integrase catalytic domain-containing protein</fullName>
    </recommendedName>
</protein>
<dbReference type="GeneID" id="134290309"/>
<organism evidence="3 4">
    <name type="scientific">Aedes albopictus</name>
    <name type="common">Asian tiger mosquito</name>
    <name type="synonym">Stegomyia albopicta</name>
    <dbReference type="NCBI Taxonomy" id="7160"/>
    <lineage>
        <taxon>Eukaryota</taxon>
        <taxon>Metazoa</taxon>
        <taxon>Ecdysozoa</taxon>
        <taxon>Arthropoda</taxon>
        <taxon>Hexapoda</taxon>
        <taxon>Insecta</taxon>
        <taxon>Pterygota</taxon>
        <taxon>Neoptera</taxon>
        <taxon>Endopterygota</taxon>
        <taxon>Diptera</taxon>
        <taxon>Nematocera</taxon>
        <taxon>Culicoidea</taxon>
        <taxon>Culicidae</taxon>
        <taxon>Culicinae</taxon>
        <taxon>Aedini</taxon>
        <taxon>Aedes</taxon>
        <taxon>Stegomyia</taxon>
    </lineage>
</organism>
<dbReference type="PANTHER" id="PTHR47331:SF1">
    <property type="entry name" value="GAG-LIKE PROTEIN"/>
    <property type="match status" value="1"/>
</dbReference>
<dbReference type="PANTHER" id="PTHR47331">
    <property type="entry name" value="PHD-TYPE DOMAIN-CONTAINING PROTEIN"/>
    <property type="match status" value="1"/>
</dbReference>
<name>A0ABM1XJZ0_AEDAL</name>
<feature type="region of interest" description="Disordered" evidence="1">
    <location>
        <begin position="155"/>
        <end position="189"/>
    </location>
</feature>
<evidence type="ECO:0000256" key="1">
    <source>
        <dbReference type="SAM" id="MobiDB-lite"/>
    </source>
</evidence>
<feature type="compositionally biased region" description="Basic and acidic residues" evidence="1">
    <location>
        <begin position="171"/>
        <end position="189"/>
    </location>
</feature>
<dbReference type="InterPro" id="IPR008042">
    <property type="entry name" value="Retrotrans_Pao"/>
</dbReference>
<evidence type="ECO:0000313" key="4">
    <source>
        <dbReference type="Proteomes" id="UP000069940"/>
    </source>
</evidence>
<dbReference type="RefSeq" id="XP_062713401.1">
    <property type="nucleotide sequence ID" value="XM_062857417.1"/>
</dbReference>
<dbReference type="EnsemblMetazoa" id="AALFPA23_000336.R180">
    <property type="protein sequence ID" value="AALFPA23_000336.P180"/>
    <property type="gene ID" value="AALFPA23_000336"/>
</dbReference>